<comment type="caution">
    <text evidence="1">The sequence shown here is derived from an EMBL/GenBank/DDBJ whole genome shotgun (WGS) entry which is preliminary data.</text>
</comment>
<dbReference type="Proteomes" id="UP000570851">
    <property type="component" value="Unassembled WGS sequence"/>
</dbReference>
<dbReference type="GeneID" id="58725269"/>
<keyword evidence="2" id="KW-1185">Reference proteome</keyword>
<gene>
    <name evidence="1" type="ORF">GNE12_12380</name>
</gene>
<dbReference type="RefSeq" id="WP_013036442.1">
    <property type="nucleotide sequence ID" value="NZ_JACKZP010000040.1"/>
</dbReference>
<reference evidence="1 2" key="1">
    <citation type="submission" date="2019-11" db="EMBL/GenBank/DDBJ databases">
        <title>Comparison of genomes from free-living endosymbiotic cyanobacteria isolated from Azolla.</title>
        <authorList>
            <person name="Thiel T."/>
            <person name="Pratte B."/>
        </authorList>
    </citation>
    <scope>NUCLEOTIDE SEQUENCE [LARGE SCALE GENOMIC DNA]</scope>
    <source>
        <strain evidence="1 2">N2B</strain>
    </source>
</reference>
<evidence type="ECO:0000313" key="1">
    <source>
        <dbReference type="EMBL" id="MBC1302710.1"/>
    </source>
</evidence>
<dbReference type="EMBL" id="JACKZP010000040">
    <property type="protein sequence ID" value="MBC1302710.1"/>
    <property type="molecule type" value="Genomic_DNA"/>
</dbReference>
<name>A0ABR6S8L9_ANAVA</name>
<evidence type="ECO:0000313" key="2">
    <source>
        <dbReference type="Proteomes" id="UP000570851"/>
    </source>
</evidence>
<sequence length="137" mass="14470">MQAVIGAVAPSLLRAAGSAASNIAGAAIGNAAGRAATAGRNYDDVLDQAKALGFDMNELANAATARAQTDMRFQQGVGMENQAFARGLNADQMRQNTYNNMAINEQQNRFNAAQGLVDAYNQARNTNANLMANTLRF</sequence>
<organism evidence="1 2">
    <name type="scientific">Trichormus variabilis N2B</name>
    <dbReference type="NCBI Taxonomy" id="2681315"/>
    <lineage>
        <taxon>Bacteria</taxon>
        <taxon>Bacillati</taxon>
        <taxon>Cyanobacteriota</taxon>
        <taxon>Cyanophyceae</taxon>
        <taxon>Nostocales</taxon>
        <taxon>Nostocaceae</taxon>
        <taxon>Trichormus</taxon>
    </lineage>
</organism>
<accession>A0ABR6S8L9</accession>
<protein>
    <submittedName>
        <fullName evidence="1">Uncharacterized protein</fullName>
    </submittedName>
</protein>
<proteinExistence type="predicted"/>